<sequence>MKISTVLIATSALLAGANARTLWPDFGMTHEVCWRICAHEHLKCPEGWHHKTFGHCHTCCKEYGDDGGDEDLYKWL</sequence>
<protein>
    <submittedName>
        <fullName evidence="2">Uncharacterized protein</fullName>
    </submittedName>
</protein>
<dbReference type="EMBL" id="ML732170">
    <property type="protein sequence ID" value="KAB8077316.1"/>
    <property type="molecule type" value="Genomic_DNA"/>
</dbReference>
<keyword evidence="3" id="KW-1185">Reference proteome</keyword>
<dbReference type="Proteomes" id="UP000326565">
    <property type="component" value="Unassembled WGS sequence"/>
</dbReference>
<accession>A0A5N5X9F1</accession>
<dbReference type="AlphaFoldDB" id="A0A5N5X9F1"/>
<name>A0A5N5X9F1_9EURO</name>
<evidence type="ECO:0000313" key="3">
    <source>
        <dbReference type="Proteomes" id="UP000326565"/>
    </source>
</evidence>
<evidence type="ECO:0000313" key="2">
    <source>
        <dbReference type="EMBL" id="KAB8077316.1"/>
    </source>
</evidence>
<dbReference type="OrthoDB" id="3440400at2759"/>
<gene>
    <name evidence="2" type="ORF">BDV29DRAFT_153867</name>
</gene>
<proteinExistence type="predicted"/>
<evidence type="ECO:0000256" key="1">
    <source>
        <dbReference type="SAM" id="SignalP"/>
    </source>
</evidence>
<keyword evidence="1" id="KW-0732">Signal</keyword>
<organism evidence="2 3">
    <name type="scientific">Aspergillus leporis</name>
    <dbReference type="NCBI Taxonomy" id="41062"/>
    <lineage>
        <taxon>Eukaryota</taxon>
        <taxon>Fungi</taxon>
        <taxon>Dikarya</taxon>
        <taxon>Ascomycota</taxon>
        <taxon>Pezizomycotina</taxon>
        <taxon>Eurotiomycetes</taxon>
        <taxon>Eurotiomycetidae</taxon>
        <taxon>Eurotiales</taxon>
        <taxon>Aspergillaceae</taxon>
        <taxon>Aspergillus</taxon>
        <taxon>Aspergillus subgen. Circumdati</taxon>
    </lineage>
</organism>
<feature type="chain" id="PRO_5024842209" evidence="1">
    <location>
        <begin position="20"/>
        <end position="76"/>
    </location>
</feature>
<reference evidence="2 3" key="1">
    <citation type="submission" date="2019-04" db="EMBL/GenBank/DDBJ databases">
        <title>Friends and foes A comparative genomics study of 23 Aspergillus species from section Flavi.</title>
        <authorList>
            <consortium name="DOE Joint Genome Institute"/>
            <person name="Kjaerbolling I."/>
            <person name="Vesth T."/>
            <person name="Frisvad J.C."/>
            <person name="Nybo J.L."/>
            <person name="Theobald S."/>
            <person name="Kildgaard S."/>
            <person name="Isbrandt T."/>
            <person name="Kuo A."/>
            <person name="Sato A."/>
            <person name="Lyhne E.K."/>
            <person name="Kogle M.E."/>
            <person name="Wiebenga A."/>
            <person name="Kun R.S."/>
            <person name="Lubbers R.J."/>
            <person name="Makela M.R."/>
            <person name="Barry K."/>
            <person name="Chovatia M."/>
            <person name="Clum A."/>
            <person name="Daum C."/>
            <person name="Haridas S."/>
            <person name="He G."/>
            <person name="LaButti K."/>
            <person name="Lipzen A."/>
            <person name="Mondo S."/>
            <person name="Riley R."/>
            <person name="Salamov A."/>
            <person name="Simmons B.A."/>
            <person name="Magnuson J.K."/>
            <person name="Henrissat B."/>
            <person name="Mortensen U.H."/>
            <person name="Larsen T.O."/>
            <person name="Devries R.P."/>
            <person name="Grigoriev I.V."/>
            <person name="Machida M."/>
            <person name="Baker S.E."/>
            <person name="Andersen M.R."/>
        </authorList>
    </citation>
    <scope>NUCLEOTIDE SEQUENCE [LARGE SCALE GENOMIC DNA]</scope>
    <source>
        <strain evidence="2 3">CBS 151.66</strain>
    </source>
</reference>
<feature type="signal peptide" evidence="1">
    <location>
        <begin position="1"/>
        <end position="19"/>
    </location>
</feature>